<dbReference type="InterPro" id="IPR018379">
    <property type="entry name" value="BEN_domain"/>
</dbReference>
<evidence type="ECO:0000313" key="4">
    <source>
        <dbReference type="Proteomes" id="UP001153321"/>
    </source>
</evidence>
<evidence type="ECO:0000256" key="1">
    <source>
        <dbReference type="SAM" id="MobiDB-lite"/>
    </source>
</evidence>
<keyword evidence="4" id="KW-1185">Reference proteome</keyword>
<gene>
    <name evidence="3" type="ORF">SPLIT_LOCUS7768</name>
</gene>
<evidence type="ECO:0000313" key="3">
    <source>
        <dbReference type="EMBL" id="CAH1642412.1"/>
    </source>
</evidence>
<feature type="region of interest" description="Disordered" evidence="1">
    <location>
        <begin position="258"/>
        <end position="312"/>
    </location>
</feature>
<feature type="region of interest" description="Disordered" evidence="1">
    <location>
        <begin position="101"/>
        <end position="172"/>
    </location>
</feature>
<proteinExistence type="predicted"/>
<accession>A0A9P0I8Z2</accession>
<dbReference type="Pfam" id="PF10523">
    <property type="entry name" value="BEN"/>
    <property type="match status" value="1"/>
</dbReference>
<dbReference type="AlphaFoldDB" id="A0A9P0I8Z2"/>
<evidence type="ECO:0000259" key="2">
    <source>
        <dbReference type="PROSITE" id="PS51457"/>
    </source>
</evidence>
<dbReference type="Proteomes" id="UP001153321">
    <property type="component" value="Chromosome 27"/>
</dbReference>
<sequence>MSKQKEFKFHVVELMEPPSINPEKYICVPNSWIRLRETSDGPALVKFPVEDLSETKKRVVFLANVKYSTNVNPKSDADPVSEQIPMQLDLSKAGGIICRKKSQVETTDSPPPNAKRYFTRQSLRTPSSSNNNNTVSLPDETTKKDLPSTSHCVENSDKTNNNQENEQSANNTSELMRKWQIITAFRAMFGDNFKEMLEQLHSKYEHNQLVLEKMQLAFKENCRIIKTFIELTDEAKNALSNSDLDSAVKELENSMMEVNINESKSDKPTGSKVQKDTRKEEKKHSIDNTEAKKNNPLNKIRGQSRKFTLPPEYDPNDSRWTLKHREMKRGLVELLPYSRIYIDAVQLSNCKITSKDSKTLTRALLLEIFTENALSVCSPTGKKANAFELEGTSVRPGLDQHARTVLLNYVKKHAAEKNWVEVDSQLISNTIRNKMQDIRGKHQNIVEK</sequence>
<feature type="compositionally biased region" description="Low complexity" evidence="1">
    <location>
        <begin position="159"/>
        <end position="172"/>
    </location>
</feature>
<name>A0A9P0I8Z2_SPOLI</name>
<dbReference type="GO" id="GO:0003677">
    <property type="term" value="F:DNA binding"/>
    <property type="evidence" value="ECO:0007669"/>
    <property type="project" value="InterPro"/>
</dbReference>
<feature type="compositionally biased region" description="Basic and acidic residues" evidence="1">
    <location>
        <begin position="263"/>
        <end position="293"/>
    </location>
</feature>
<dbReference type="Gene3D" id="1.10.10.2590">
    <property type="entry name" value="BEN domain"/>
    <property type="match status" value="1"/>
</dbReference>
<reference evidence="3" key="1">
    <citation type="submission" date="2022-02" db="EMBL/GenBank/DDBJ databases">
        <authorList>
            <person name="King R."/>
        </authorList>
    </citation>
    <scope>NUCLEOTIDE SEQUENCE</scope>
</reference>
<feature type="domain" description="BEN" evidence="2">
    <location>
        <begin position="337"/>
        <end position="442"/>
    </location>
</feature>
<dbReference type="EMBL" id="LR824558">
    <property type="protein sequence ID" value="CAH1642412.1"/>
    <property type="molecule type" value="Genomic_DNA"/>
</dbReference>
<protein>
    <recommendedName>
        <fullName evidence="2">BEN domain-containing protein</fullName>
    </recommendedName>
</protein>
<dbReference type="PROSITE" id="PS51457">
    <property type="entry name" value="BEN"/>
    <property type="match status" value="1"/>
</dbReference>
<organism evidence="3 4">
    <name type="scientific">Spodoptera littoralis</name>
    <name type="common">Egyptian cotton leafworm</name>
    <dbReference type="NCBI Taxonomy" id="7109"/>
    <lineage>
        <taxon>Eukaryota</taxon>
        <taxon>Metazoa</taxon>
        <taxon>Ecdysozoa</taxon>
        <taxon>Arthropoda</taxon>
        <taxon>Hexapoda</taxon>
        <taxon>Insecta</taxon>
        <taxon>Pterygota</taxon>
        <taxon>Neoptera</taxon>
        <taxon>Endopterygota</taxon>
        <taxon>Lepidoptera</taxon>
        <taxon>Glossata</taxon>
        <taxon>Ditrysia</taxon>
        <taxon>Noctuoidea</taxon>
        <taxon>Noctuidae</taxon>
        <taxon>Amphipyrinae</taxon>
        <taxon>Spodoptera</taxon>
    </lineage>
</organism>